<feature type="region of interest" description="Disordered" evidence="1">
    <location>
        <begin position="187"/>
        <end position="229"/>
    </location>
</feature>
<dbReference type="Proteomes" id="UP000307440">
    <property type="component" value="Unassembled WGS sequence"/>
</dbReference>
<protein>
    <recommendedName>
        <fullName evidence="4">CCHC-type domain-containing protein</fullName>
    </recommendedName>
</protein>
<feature type="region of interest" description="Disordered" evidence="1">
    <location>
        <begin position="1"/>
        <end position="23"/>
    </location>
</feature>
<dbReference type="AlphaFoldDB" id="A0A5C3KL77"/>
<dbReference type="EMBL" id="ML210278">
    <property type="protein sequence ID" value="TFK21121.1"/>
    <property type="molecule type" value="Genomic_DNA"/>
</dbReference>
<organism evidence="2 3">
    <name type="scientific">Coprinopsis marcescibilis</name>
    <name type="common">Agaric fungus</name>
    <name type="synonym">Psathyrella marcescibilis</name>
    <dbReference type="NCBI Taxonomy" id="230819"/>
    <lineage>
        <taxon>Eukaryota</taxon>
        <taxon>Fungi</taxon>
        <taxon>Dikarya</taxon>
        <taxon>Basidiomycota</taxon>
        <taxon>Agaricomycotina</taxon>
        <taxon>Agaricomycetes</taxon>
        <taxon>Agaricomycetidae</taxon>
        <taxon>Agaricales</taxon>
        <taxon>Agaricineae</taxon>
        <taxon>Psathyrellaceae</taxon>
        <taxon>Coprinopsis</taxon>
    </lineage>
</organism>
<sequence length="321" mass="36317">MSPHQRNTSTSKSSRPKRCKGMAATSTGYLVPDSISRVFSSGWSTHVSLVHLTDKYCQYKNASSLPQIEEGFLLDSTTGKISTFTKQGTNSEEFNLTFDEWHQAWGRLLPLIQRHLLDEYDLWKTHYGRILEDQTRSEHWPLWLAYDIEVRKRCVATNIDPSVFHANIWNTEQTRYFKNAAIEAGRAAGSSTNNYRSQSSNFPTRSTSQRRDPKEQPFRSTHTGMRKEKDDRRGRCIFCGDSLKSHASRHCQSSTNITGRSCHITKQSPNDRPRVDANGNAYCYGYNGQSGCAKGSNCTHGEHWCSLCGSKSHGAQDCTTI</sequence>
<evidence type="ECO:0000313" key="3">
    <source>
        <dbReference type="Proteomes" id="UP000307440"/>
    </source>
</evidence>
<reference evidence="2 3" key="1">
    <citation type="journal article" date="2019" name="Nat. Ecol. Evol.">
        <title>Megaphylogeny resolves global patterns of mushroom evolution.</title>
        <authorList>
            <person name="Varga T."/>
            <person name="Krizsan K."/>
            <person name="Foldi C."/>
            <person name="Dima B."/>
            <person name="Sanchez-Garcia M."/>
            <person name="Sanchez-Ramirez S."/>
            <person name="Szollosi G.J."/>
            <person name="Szarkandi J.G."/>
            <person name="Papp V."/>
            <person name="Albert L."/>
            <person name="Andreopoulos W."/>
            <person name="Angelini C."/>
            <person name="Antonin V."/>
            <person name="Barry K.W."/>
            <person name="Bougher N.L."/>
            <person name="Buchanan P."/>
            <person name="Buyck B."/>
            <person name="Bense V."/>
            <person name="Catcheside P."/>
            <person name="Chovatia M."/>
            <person name="Cooper J."/>
            <person name="Damon W."/>
            <person name="Desjardin D."/>
            <person name="Finy P."/>
            <person name="Geml J."/>
            <person name="Haridas S."/>
            <person name="Hughes K."/>
            <person name="Justo A."/>
            <person name="Karasinski D."/>
            <person name="Kautmanova I."/>
            <person name="Kiss B."/>
            <person name="Kocsube S."/>
            <person name="Kotiranta H."/>
            <person name="LaButti K.M."/>
            <person name="Lechner B.E."/>
            <person name="Liimatainen K."/>
            <person name="Lipzen A."/>
            <person name="Lukacs Z."/>
            <person name="Mihaltcheva S."/>
            <person name="Morgado L.N."/>
            <person name="Niskanen T."/>
            <person name="Noordeloos M.E."/>
            <person name="Ohm R.A."/>
            <person name="Ortiz-Santana B."/>
            <person name="Ovrebo C."/>
            <person name="Racz N."/>
            <person name="Riley R."/>
            <person name="Savchenko A."/>
            <person name="Shiryaev A."/>
            <person name="Soop K."/>
            <person name="Spirin V."/>
            <person name="Szebenyi C."/>
            <person name="Tomsovsky M."/>
            <person name="Tulloss R.E."/>
            <person name="Uehling J."/>
            <person name="Grigoriev I.V."/>
            <person name="Vagvolgyi C."/>
            <person name="Papp T."/>
            <person name="Martin F.M."/>
            <person name="Miettinen O."/>
            <person name="Hibbett D.S."/>
            <person name="Nagy L.G."/>
        </authorList>
    </citation>
    <scope>NUCLEOTIDE SEQUENCE [LARGE SCALE GENOMIC DNA]</scope>
    <source>
        <strain evidence="2 3">CBS 121175</strain>
    </source>
</reference>
<name>A0A5C3KL77_COPMA</name>
<keyword evidence="3" id="KW-1185">Reference proteome</keyword>
<evidence type="ECO:0008006" key="4">
    <source>
        <dbReference type="Google" id="ProtNLM"/>
    </source>
</evidence>
<evidence type="ECO:0000256" key="1">
    <source>
        <dbReference type="SAM" id="MobiDB-lite"/>
    </source>
</evidence>
<gene>
    <name evidence="2" type="ORF">FA15DRAFT_97225</name>
</gene>
<feature type="compositionally biased region" description="Polar residues" evidence="1">
    <location>
        <begin position="1"/>
        <end position="13"/>
    </location>
</feature>
<evidence type="ECO:0000313" key="2">
    <source>
        <dbReference type="EMBL" id="TFK21121.1"/>
    </source>
</evidence>
<feature type="compositionally biased region" description="Polar residues" evidence="1">
    <location>
        <begin position="189"/>
        <end position="207"/>
    </location>
</feature>
<accession>A0A5C3KL77</accession>
<proteinExistence type="predicted"/>
<dbReference type="OrthoDB" id="2973373at2759"/>